<dbReference type="AlphaFoldDB" id="A0A9P4K382"/>
<dbReference type="InterPro" id="IPR036318">
    <property type="entry name" value="FAD-bd_PCMH-like_sf"/>
</dbReference>
<dbReference type="Proteomes" id="UP000800093">
    <property type="component" value="Unassembled WGS sequence"/>
</dbReference>
<protein>
    <submittedName>
        <fullName evidence="1">Uncharacterized protein</fullName>
    </submittedName>
</protein>
<reference evidence="2" key="1">
    <citation type="journal article" date="2020" name="Stud. Mycol.">
        <title>101 Dothideomycetes genomes: A test case for predicting lifestyles and emergence of pathogens.</title>
        <authorList>
            <person name="Haridas S."/>
            <person name="Albert R."/>
            <person name="Binder M."/>
            <person name="Bloem J."/>
            <person name="LaButti K."/>
            <person name="Salamov A."/>
            <person name="Andreopoulos B."/>
            <person name="Baker S."/>
            <person name="Barry K."/>
            <person name="Bills G."/>
            <person name="Bluhm B."/>
            <person name="Cannon C."/>
            <person name="Castanera R."/>
            <person name="Culley D."/>
            <person name="Daum C."/>
            <person name="Ezra D."/>
            <person name="Gonzalez J."/>
            <person name="Henrissat B."/>
            <person name="Kuo A."/>
            <person name="Liang C."/>
            <person name="Lipzen A."/>
            <person name="Lutzoni F."/>
            <person name="Magnuson J."/>
            <person name="Mondo S."/>
            <person name="Nolan M."/>
            <person name="Ohm R."/>
            <person name="Pangilinan J."/>
            <person name="Park H.-J."/>
            <person name="Ramirez L."/>
            <person name="Alfaro M."/>
            <person name="Sun H."/>
            <person name="Tritt A."/>
            <person name="Yoshinaga Y."/>
            <person name="Zwiers L.-H."/>
            <person name="Turgeon B."/>
            <person name="Goodwin S."/>
            <person name="Spatafora J."/>
            <person name="Crous P."/>
            <person name="Grigoriev I."/>
        </authorList>
    </citation>
    <scope>NUCLEOTIDE SEQUENCE [LARGE SCALE GENOMIC DNA]</scope>
    <source>
        <strain evidence="2">CBS 304.66</strain>
    </source>
</reference>
<evidence type="ECO:0000313" key="2">
    <source>
        <dbReference type="Proteomes" id="UP000800093"/>
    </source>
</evidence>
<dbReference type="EMBL" id="ML986744">
    <property type="protein sequence ID" value="KAF2258649.1"/>
    <property type="molecule type" value="Genomic_DNA"/>
</dbReference>
<comment type="caution">
    <text evidence="1">The sequence shown here is derived from an EMBL/GenBank/DDBJ whole genome shotgun (WGS) entry which is preliminary data.</text>
</comment>
<dbReference type="GO" id="GO:0050660">
    <property type="term" value="F:flavin adenine dinucleotide binding"/>
    <property type="evidence" value="ECO:0007669"/>
    <property type="project" value="InterPro"/>
</dbReference>
<keyword evidence="2" id="KW-1185">Reference proteome</keyword>
<gene>
    <name evidence="1" type="ORF">CC78DRAFT_548968</name>
</gene>
<dbReference type="SUPFAM" id="SSF56176">
    <property type="entry name" value="FAD-binding/transporter-associated domain-like"/>
    <property type="match status" value="1"/>
</dbReference>
<name>A0A9P4K382_9PLEO</name>
<sequence length="208" mass="23275">MAYSTVDCSYEAIALVGSTHSVSKTSNNKERGKILAVVDHFMTIPDFVDEKKIVAKFFVLMATRLSAYTLQQSVFWNWGMKLSKSFWDKGCHGDSITVSIRQIIYSRKAGPKHYDACQLSNSKFPRSIFTPGSTEYEVETQSRLYIAYGQGIILIIPRILVFGCLTRTQCVLAPARSSDLADRVDIFIKSNTTFIVRSGGHDPTTKLP</sequence>
<accession>A0A9P4K382</accession>
<evidence type="ECO:0000313" key="1">
    <source>
        <dbReference type="EMBL" id="KAF2258649.1"/>
    </source>
</evidence>
<organism evidence="1 2">
    <name type="scientific">Lojkania enalia</name>
    <dbReference type="NCBI Taxonomy" id="147567"/>
    <lineage>
        <taxon>Eukaryota</taxon>
        <taxon>Fungi</taxon>
        <taxon>Dikarya</taxon>
        <taxon>Ascomycota</taxon>
        <taxon>Pezizomycotina</taxon>
        <taxon>Dothideomycetes</taxon>
        <taxon>Pleosporomycetidae</taxon>
        <taxon>Pleosporales</taxon>
        <taxon>Pleosporales incertae sedis</taxon>
        <taxon>Lojkania</taxon>
    </lineage>
</organism>
<proteinExistence type="predicted"/>